<keyword evidence="1" id="KW-0472">Membrane</keyword>
<dbReference type="AlphaFoldDB" id="W2VN70"/>
<dbReference type="EMBL" id="ANIX01005199">
    <property type="protein sequence ID" value="ETO99694.1"/>
    <property type="molecule type" value="Genomic_DNA"/>
</dbReference>
<protein>
    <submittedName>
        <fullName evidence="2">Uncharacterized protein</fullName>
    </submittedName>
</protein>
<evidence type="ECO:0000313" key="2">
    <source>
        <dbReference type="EMBL" id="ETO99694.1"/>
    </source>
</evidence>
<comment type="caution">
    <text evidence="2">The sequence shown here is derived from an EMBL/GenBank/DDBJ whole genome shotgun (WGS) entry which is preliminary data.</text>
</comment>
<organism evidence="2 3">
    <name type="scientific">Phytophthora nicotianae CJ01A1</name>
    <dbReference type="NCBI Taxonomy" id="1317063"/>
    <lineage>
        <taxon>Eukaryota</taxon>
        <taxon>Sar</taxon>
        <taxon>Stramenopiles</taxon>
        <taxon>Oomycota</taxon>
        <taxon>Peronosporomycetes</taxon>
        <taxon>Peronosporales</taxon>
        <taxon>Peronosporaceae</taxon>
        <taxon>Phytophthora</taxon>
    </lineage>
</organism>
<feature type="transmembrane region" description="Helical" evidence="1">
    <location>
        <begin position="73"/>
        <end position="93"/>
    </location>
</feature>
<evidence type="ECO:0000313" key="3">
    <source>
        <dbReference type="Proteomes" id="UP000018958"/>
    </source>
</evidence>
<name>W2VN70_PHYNI</name>
<evidence type="ECO:0000256" key="1">
    <source>
        <dbReference type="SAM" id="Phobius"/>
    </source>
</evidence>
<proteinExistence type="predicted"/>
<accession>W2VN70</accession>
<reference evidence="2 3" key="1">
    <citation type="submission" date="2013-11" db="EMBL/GenBank/DDBJ databases">
        <title>The Genome Sequence of Phytophthora parasitica CJ01A1.</title>
        <authorList>
            <consortium name="The Broad Institute Genomics Platform"/>
            <person name="Russ C."/>
            <person name="Tyler B."/>
            <person name="Panabieres F."/>
            <person name="Shan W."/>
            <person name="Tripathy S."/>
            <person name="Grunwald N."/>
            <person name="Machado M."/>
            <person name="Johnson C.S."/>
            <person name="Walker B."/>
            <person name="Young S.K."/>
            <person name="Zeng Q."/>
            <person name="Gargeya S."/>
            <person name="Fitzgerald M."/>
            <person name="Haas B."/>
            <person name="Abouelleil A."/>
            <person name="Allen A.W."/>
            <person name="Alvarado L."/>
            <person name="Arachchi H.M."/>
            <person name="Berlin A.M."/>
            <person name="Chapman S.B."/>
            <person name="Gainer-Dewar J."/>
            <person name="Goldberg J."/>
            <person name="Griggs A."/>
            <person name="Gujja S."/>
            <person name="Hansen M."/>
            <person name="Howarth C."/>
            <person name="Imamovic A."/>
            <person name="Ireland A."/>
            <person name="Larimer J."/>
            <person name="McCowan C."/>
            <person name="Murphy C."/>
            <person name="Pearson M."/>
            <person name="Poon T.W."/>
            <person name="Priest M."/>
            <person name="Roberts A."/>
            <person name="Saif S."/>
            <person name="Shea T."/>
            <person name="Sisk P."/>
            <person name="Sykes S."/>
            <person name="Wortman J."/>
            <person name="Nusbaum C."/>
            <person name="Birren B."/>
        </authorList>
    </citation>
    <scope>NUCLEOTIDE SEQUENCE [LARGE SCALE GENOMIC DNA]</scope>
    <source>
        <strain evidence="2 3">CJ01A1</strain>
    </source>
</reference>
<gene>
    <name evidence="2" type="ORF">F441_22887</name>
</gene>
<keyword evidence="1" id="KW-1133">Transmembrane helix</keyword>
<sequence length="107" mass="11539">ARYLSVLPRCVVHISKAFVDFAHVPRTAVEDPLRCKAVISIGVLCAAPAEGVRGQRRCCSSRLCYALEQAIDIGLYAVLAAGSLASVGLRAACHRRRRGSCRSGRTR</sequence>
<feature type="non-terminal residue" evidence="2">
    <location>
        <position position="1"/>
    </location>
</feature>
<dbReference type="Proteomes" id="UP000018958">
    <property type="component" value="Unassembled WGS sequence"/>
</dbReference>
<keyword evidence="1" id="KW-0812">Transmembrane</keyword>